<comment type="similarity">
    <text evidence="3">Belongs to the class-I pyridoxal-phosphate-dependent aminotransferase family.</text>
</comment>
<organism evidence="5">
    <name type="scientific">uncultured Dysgonomonas sp</name>
    <dbReference type="NCBI Taxonomy" id="206096"/>
    <lineage>
        <taxon>Bacteria</taxon>
        <taxon>Pseudomonadati</taxon>
        <taxon>Bacteroidota</taxon>
        <taxon>Bacteroidia</taxon>
        <taxon>Bacteroidales</taxon>
        <taxon>Dysgonomonadaceae</taxon>
        <taxon>Dysgonomonas</taxon>
        <taxon>environmental samples</taxon>
    </lineage>
</organism>
<dbReference type="InterPro" id="IPR004839">
    <property type="entry name" value="Aminotransferase_I/II_large"/>
</dbReference>
<dbReference type="Gene3D" id="3.90.1150.10">
    <property type="entry name" value="Aspartate Aminotransferase, domain 1"/>
    <property type="match status" value="1"/>
</dbReference>
<dbReference type="AlphaFoldDB" id="A0A212IZ94"/>
<protein>
    <recommendedName>
        <fullName evidence="3">Aminotransferase</fullName>
        <ecNumber evidence="3">2.6.1.-</ecNumber>
    </recommendedName>
</protein>
<dbReference type="InterPro" id="IPR015421">
    <property type="entry name" value="PyrdxlP-dep_Trfase_major"/>
</dbReference>
<dbReference type="GO" id="GO:0030170">
    <property type="term" value="F:pyridoxal phosphate binding"/>
    <property type="evidence" value="ECO:0007669"/>
    <property type="project" value="InterPro"/>
</dbReference>
<gene>
    <name evidence="5" type="ORF">KL86DYS1_10625</name>
</gene>
<dbReference type="InterPro" id="IPR004838">
    <property type="entry name" value="NHTrfase_class1_PyrdxlP-BS"/>
</dbReference>
<dbReference type="EMBL" id="FLUM01000001">
    <property type="protein sequence ID" value="SBV92500.1"/>
    <property type="molecule type" value="Genomic_DNA"/>
</dbReference>
<dbReference type="PROSITE" id="PS00105">
    <property type="entry name" value="AA_TRANSFER_CLASS_1"/>
    <property type="match status" value="1"/>
</dbReference>
<dbReference type="PANTHER" id="PTHR42885">
    <property type="entry name" value="HISTIDINOL-PHOSPHATE AMINOTRANSFERASE-RELATED"/>
    <property type="match status" value="1"/>
</dbReference>
<reference evidence="5" key="1">
    <citation type="submission" date="2016-04" db="EMBL/GenBank/DDBJ databases">
        <authorList>
            <person name="Evans L.H."/>
            <person name="Alamgir A."/>
            <person name="Owens N."/>
            <person name="Weber N.D."/>
            <person name="Virtaneva K."/>
            <person name="Barbian K."/>
            <person name="Babar A."/>
            <person name="Rosenke K."/>
        </authorList>
    </citation>
    <scope>NUCLEOTIDE SEQUENCE</scope>
    <source>
        <strain evidence="5">86-1</strain>
    </source>
</reference>
<keyword evidence="3" id="KW-0808">Transferase</keyword>
<accession>A0A212IZ94</accession>
<sequence>MILGHGDDIYTHGKKIVSNFSSNIRSGQDLSTLQEHLCAHISAIHSYPEPDASSLVHLLAEKYKVNTDNICVTNGATEAIYLIAQAFNNAQSAIIYPTFSEYGDAATINNHTICWSASLSEVPQDTRVVWLCNPNNPTGTVTDKNILKAYIENHPSQYIIIDQSYEHFTLSDLFTIEEAAQYKNVILLHSMTKHFAIPGLRLGYITAHADTLAQVAKYRMPWSVNGLAIEAGKFLLNNGMETINIKEYLRDTIQLQESLRKIKKIVVQSTDTHFFLCKFEDGKASELKKYLIDGYGILIRDAANFYGLDESYFRIATQSFEENTMLVKGVSEFQC</sequence>
<keyword evidence="3" id="KW-0032">Aminotransferase</keyword>
<dbReference type="Pfam" id="PF00155">
    <property type="entry name" value="Aminotran_1_2"/>
    <property type="match status" value="1"/>
</dbReference>
<dbReference type="PANTHER" id="PTHR42885:SF1">
    <property type="entry name" value="THREONINE-PHOSPHATE DECARBOXYLASE"/>
    <property type="match status" value="1"/>
</dbReference>
<dbReference type="RefSeq" id="WP_296938517.1">
    <property type="nucleotide sequence ID" value="NZ_LT599032.1"/>
</dbReference>
<feature type="domain" description="Aminotransferase class I/classII large" evidence="4">
    <location>
        <begin position="39"/>
        <end position="327"/>
    </location>
</feature>
<dbReference type="CDD" id="cd00609">
    <property type="entry name" value="AAT_like"/>
    <property type="match status" value="1"/>
</dbReference>
<dbReference type="InterPro" id="IPR015422">
    <property type="entry name" value="PyrdxlP-dep_Trfase_small"/>
</dbReference>
<evidence type="ECO:0000256" key="2">
    <source>
        <dbReference type="ARBA" id="ARBA00022898"/>
    </source>
</evidence>
<proteinExistence type="inferred from homology"/>
<evidence type="ECO:0000256" key="1">
    <source>
        <dbReference type="ARBA" id="ARBA00001933"/>
    </source>
</evidence>
<comment type="cofactor">
    <cofactor evidence="1 3">
        <name>pyridoxal 5'-phosphate</name>
        <dbReference type="ChEBI" id="CHEBI:597326"/>
    </cofactor>
</comment>
<dbReference type="SUPFAM" id="SSF53383">
    <property type="entry name" value="PLP-dependent transferases"/>
    <property type="match status" value="1"/>
</dbReference>
<dbReference type="InterPro" id="IPR015424">
    <property type="entry name" value="PyrdxlP-dep_Trfase"/>
</dbReference>
<dbReference type="EC" id="2.6.1.-" evidence="3"/>
<dbReference type="GO" id="GO:0008483">
    <property type="term" value="F:transaminase activity"/>
    <property type="evidence" value="ECO:0007669"/>
    <property type="project" value="UniProtKB-KW"/>
</dbReference>
<evidence type="ECO:0000313" key="5">
    <source>
        <dbReference type="EMBL" id="SBV92500.1"/>
    </source>
</evidence>
<dbReference type="Gene3D" id="3.40.640.10">
    <property type="entry name" value="Type I PLP-dependent aspartate aminotransferase-like (Major domain)"/>
    <property type="match status" value="1"/>
</dbReference>
<keyword evidence="2" id="KW-0663">Pyridoxal phosphate</keyword>
<evidence type="ECO:0000256" key="3">
    <source>
        <dbReference type="RuleBase" id="RU000481"/>
    </source>
</evidence>
<evidence type="ECO:0000259" key="4">
    <source>
        <dbReference type="Pfam" id="PF00155"/>
    </source>
</evidence>
<name>A0A212IZ94_9BACT</name>